<evidence type="ECO:0000313" key="3">
    <source>
        <dbReference type="Proteomes" id="UP000032737"/>
    </source>
</evidence>
<keyword evidence="3" id="KW-1185">Reference proteome</keyword>
<evidence type="ECO:0000259" key="1">
    <source>
        <dbReference type="Pfam" id="PF04608"/>
    </source>
</evidence>
<dbReference type="KEGG" id="abra:BN85306160"/>
<dbReference type="EMBL" id="FO681348">
    <property type="protein sequence ID" value="CCV65637.1"/>
    <property type="molecule type" value="Genomic_DNA"/>
</dbReference>
<protein>
    <submittedName>
        <fullName evidence="2">Phosphatidylglycerophosphatase A</fullName>
        <ecNumber evidence="2">3.1.3.27</ecNumber>
    </submittedName>
</protein>
<proteinExistence type="predicted"/>
<gene>
    <name evidence="2" type="primary">pgpA1</name>
    <name evidence="2" type="ORF">BN85306160</name>
</gene>
<dbReference type="InterPro" id="IPR026038">
    <property type="entry name" value="Put_PGPase"/>
</dbReference>
<dbReference type="STRING" id="61635.BN85306160"/>
<feature type="domain" description="YutG/PgpA" evidence="1">
    <location>
        <begin position="57"/>
        <end position="161"/>
    </location>
</feature>
<name>U4KMZ3_9MOLU</name>
<accession>U4KMZ3</accession>
<dbReference type="EC" id="3.1.3.27" evidence="2"/>
<dbReference type="AlphaFoldDB" id="U4KMZ3"/>
<dbReference type="GO" id="GO:0006629">
    <property type="term" value="P:lipid metabolic process"/>
    <property type="evidence" value="ECO:0007669"/>
    <property type="project" value="InterPro"/>
</dbReference>
<dbReference type="GO" id="GO:0008962">
    <property type="term" value="F:phosphatidylglycerophosphatase activity"/>
    <property type="evidence" value="ECO:0007669"/>
    <property type="project" value="UniProtKB-EC"/>
</dbReference>
<evidence type="ECO:0000313" key="2">
    <source>
        <dbReference type="EMBL" id="CCV65637.1"/>
    </source>
</evidence>
<organism evidence="2 3">
    <name type="scientific">Acholeplasma brassicae</name>
    <dbReference type="NCBI Taxonomy" id="61635"/>
    <lineage>
        <taxon>Bacteria</taxon>
        <taxon>Bacillati</taxon>
        <taxon>Mycoplasmatota</taxon>
        <taxon>Mollicutes</taxon>
        <taxon>Acholeplasmatales</taxon>
        <taxon>Acholeplasmataceae</taxon>
        <taxon>Acholeplasma</taxon>
    </lineage>
</organism>
<dbReference type="Pfam" id="PF04608">
    <property type="entry name" value="PgpA"/>
    <property type="match status" value="1"/>
</dbReference>
<dbReference type="RefSeq" id="WP_030004497.1">
    <property type="nucleotide sequence ID" value="NC_022549.1"/>
</dbReference>
<keyword evidence="2" id="KW-0378">Hydrolase</keyword>
<dbReference type="InterPro" id="IPR007686">
    <property type="entry name" value="YutG/PgpA"/>
</dbReference>
<dbReference type="Proteomes" id="UP000032737">
    <property type="component" value="Chromosome"/>
</dbReference>
<sequence length="184" mass="20585">MKKKVLFSREEMTRLSVEALRSRGVTVDDIAEIAFKQQARYTENIKFETCRESVLKVLSLRDIFHHVLLAVELDKMAEKKLFEGPIQDIIESDLGLFGVDEVLGLDVARLYGVIGMTNFGDIDVNKHGIVSKLNEDGKKEGIVHTFLDDIVGAIAASASTRVAQIINEDIAQEEPHKKVSLFDQ</sequence>
<dbReference type="SUPFAM" id="SSF101307">
    <property type="entry name" value="YutG-like"/>
    <property type="match status" value="1"/>
</dbReference>
<dbReference type="CDD" id="cd06971">
    <property type="entry name" value="PgpA"/>
    <property type="match status" value="1"/>
</dbReference>
<dbReference type="Gene3D" id="1.10.3760.10">
    <property type="entry name" value="PgpA-like"/>
    <property type="match status" value="1"/>
</dbReference>
<reference evidence="2 3" key="1">
    <citation type="journal article" date="2013" name="J. Mol. Microbiol. Biotechnol.">
        <title>Analysis of the Complete Genomes of Acholeplasma brassicae , A. palmae and A. laidlawii and Their Comparison to the Obligate Parasites from ' Candidatus Phytoplasma'.</title>
        <authorList>
            <person name="Kube M."/>
            <person name="Siewert C."/>
            <person name="Migdoll A.M."/>
            <person name="Duduk B."/>
            <person name="Holz S."/>
            <person name="Rabus R."/>
            <person name="Seemuller E."/>
            <person name="Mitrovic J."/>
            <person name="Muller I."/>
            <person name="Buttner C."/>
            <person name="Reinhardt R."/>
        </authorList>
    </citation>
    <scope>NUCLEOTIDE SEQUENCE [LARGE SCALE GENOMIC DNA]</scope>
    <source>
        <strain evidence="3">0502</strain>
    </source>
</reference>
<dbReference type="PIRSF" id="PIRSF019587">
    <property type="entry name" value="PGPase"/>
    <property type="match status" value="1"/>
</dbReference>
<dbReference type="InterPro" id="IPR036681">
    <property type="entry name" value="PgpA-like_sf"/>
</dbReference>
<dbReference type="HOGENOM" id="CLU_110655_0_0_14"/>